<reference evidence="3 4" key="1">
    <citation type="submission" date="2023-07" db="EMBL/GenBank/DDBJ databases">
        <authorList>
            <person name="Girao M."/>
            <person name="Carvalho M.F."/>
        </authorList>
    </citation>
    <scope>NUCLEOTIDE SEQUENCE [LARGE SCALE GENOMIC DNA]</scope>
    <source>
        <strain evidence="3 4">66/93</strain>
    </source>
</reference>
<evidence type="ECO:0000313" key="3">
    <source>
        <dbReference type="EMBL" id="MEE2051314.1"/>
    </source>
</evidence>
<evidence type="ECO:0000313" key="4">
    <source>
        <dbReference type="Proteomes" id="UP001348641"/>
    </source>
</evidence>
<dbReference type="Gene3D" id="3.40.50.720">
    <property type="entry name" value="NAD(P)-binding Rossmann-like Domain"/>
    <property type="match status" value="1"/>
</dbReference>
<feature type="domain" description="Enoyl reductase (ER)" evidence="2">
    <location>
        <begin position="10"/>
        <end position="313"/>
    </location>
</feature>
<dbReference type="Gene3D" id="3.90.180.10">
    <property type="entry name" value="Medium-chain alcohol dehydrogenases, catalytic domain"/>
    <property type="match status" value="1"/>
</dbReference>
<accession>A0ABU7KQN2</accession>
<keyword evidence="1" id="KW-0560">Oxidoreductase</keyword>
<dbReference type="RefSeq" id="WP_330158493.1">
    <property type="nucleotide sequence ID" value="NZ_BAAAJA010000008.1"/>
</dbReference>
<proteinExistence type="predicted"/>
<protein>
    <submittedName>
        <fullName evidence="3">NAD(P)-dependent alcohol dehydrogenase</fullName>
    </submittedName>
</protein>
<name>A0ABU7KQN2_9ACTN</name>
<dbReference type="PANTHER" id="PTHR11695">
    <property type="entry name" value="ALCOHOL DEHYDROGENASE RELATED"/>
    <property type="match status" value="1"/>
</dbReference>
<dbReference type="InterPro" id="IPR011032">
    <property type="entry name" value="GroES-like_sf"/>
</dbReference>
<comment type="caution">
    <text evidence="3">The sequence shown here is derived from an EMBL/GenBank/DDBJ whole genome shotgun (WGS) entry which is preliminary data.</text>
</comment>
<dbReference type="PANTHER" id="PTHR11695:SF294">
    <property type="entry name" value="RETICULON-4-INTERACTING PROTEIN 1, MITOCHONDRIAL"/>
    <property type="match status" value="1"/>
</dbReference>
<dbReference type="PROSITE" id="PS01162">
    <property type="entry name" value="QOR_ZETA_CRYSTAL"/>
    <property type="match status" value="1"/>
</dbReference>
<dbReference type="Pfam" id="PF13602">
    <property type="entry name" value="ADH_zinc_N_2"/>
    <property type="match status" value="1"/>
</dbReference>
<dbReference type="InterPro" id="IPR020843">
    <property type="entry name" value="ER"/>
</dbReference>
<organism evidence="3 4">
    <name type="scientific">Nocardiopsis tropica</name>
    <dbReference type="NCBI Taxonomy" id="109330"/>
    <lineage>
        <taxon>Bacteria</taxon>
        <taxon>Bacillati</taxon>
        <taxon>Actinomycetota</taxon>
        <taxon>Actinomycetes</taxon>
        <taxon>Streptosporangiales</taxon>
        <taxon>Nocardiopsidaceae</taxon>
        <taxon>Nocardiopsis</taxon>
    </lineage>
</organism>
<dbReference type="SMART" id="SM00829">
    <property type="entry name" value="PKS_ER"/>
    <property type="match status" value="1"/>
</dbReference>
<dbReference type="Pfam" id="PF08240">
    <property type="entry name" value="ADH_N"/>
    <property type="match status" value="1"/>
</dbReference>
<dbReference type="SUPFAM" id="SSF51735">
    <property type="entry name" value="NAD(P)-binding Rossmann-fold domains"/>
    <property type="match status" value="1"/>
</dbReference>
<dbReference type="InterPro" id="IPR050700">
    <property type="entry name" value="YIM1/Zinc_Alcohol_DH_Fams"/>
</dbReference>
<dbReference type="EMBL" id="JAUUCC010000027">
    <property type="protein sequence ID" value="MEE2051314.1"/>
    <property type="molecule type" value="Genomic_DNA"/>
</dbReference>
<dbReference type="InterPro" id="IPR013154">
    <property type="entry name" value="ADH-like_N"/>
</dbReference>
<dbReference type="Proteomes" id="UP001348641">
    <property type="component" value="Unassembled WGS sequence"/>
</dbReference>
<evidence type="ECO:0000256" key="1">
    <source>
        <dbReference type="ARBA" id="ARBA00023002"/>
    </source>
</evidence>
<dbReference type="SUPFAM" id="SSF50129">
    <property type="entry name" value="GroES-like"/>
    <property type="match status" value="1"/>
</dbReference>
<sequence>MRAVRYERFGPPDVLTIDRVPVPEPGPGEVLVRVHAASVGGGETEIRAGSLRRVMGSRMPRGLGVDFSGRVSGVGPGVDPARVGEEVLGILPHMGFGSTADFVAVPQERVVAAPVGLDPAGAAALPASGTTVLTALVEKARLREGERLLVRGASGGVGSTAVQVGRALGAHVTGLAGRRNLDWVRDLGAHEVFDHRETGPADLGRFDVVLDVVGSEPGAYRRLRVPGGRYLPLAIDPRRPLRSTADTLWSAAVDRRRVLPFSNNPSREDLTELVRYVESGRLVPVVDEVFPVERVREAHRRVEKGGLRGKVVVAMGEDPGPRG</sequence>
<dbReference type="InterPro" id="IPR002364">
    <property type="entry name" value="Quin_OxRdtase/zeta-crystal_CS"/>
</dbReference>
<dbReference type="CDD" id="cd08267">
    <property type="entry name" value="MDR1"/>
    <property type="match status" value="1"/>
</dbReference>
<evidence type="ECO:0000259" key="2">
    <source>
        <dbReference type="SMART" id="SM00829"/>
    </source>
</evidence>
<dbReference type="InterPro" id="IPR036291">
    <property type="entry name" value="NAD(P)-bd_dom_sf"/>
</dbReference>
<gene>
    <name evidence="3" type="ORF">Q8A49_12505</name>
</gene>